<evidence type="ECO:0000256" key="1">
    <source>
        <dbReference type="SAM" id="MobiDB-lite"/>
    </source>
</evidence>
<protein>
    <recommendedName>
        <fullName evidence="2">OCIA domain-containing protein</fullName>
    </recommendedName>
</protein>
<accession>A0A9N9XSQ7</accession>
<sequence>MANRDNTIREPGRTDSKGYQFSPEEIRVLKECNKESFYKRCLPLSTLLAGSTYYAVKAGFLKGSPRFGPTPKVCVAVIVGYFIGKFSYQNKCAEKLMQLPQSKIGEMLRQKRRGNIRENIDPGFGAGLSLSPFSGISPSETYSDISPYSSLDIDTSRPENPGLDDYYRPSLDNPVAETLEEMPPERKYTTTYEELRLKNREEYKQQRLGNINDNAPPASLPPRDSGRSNRPNTIDSKNKYGDSWETVSPS</sequence>
<feature type="region of interest" description="Disordered" evidence="1">
    <location>
        <begin position="199"/>
        <end position="250"/>
    </location>
</feature>
<dbReference type="GO" id="GO:0005768">
    <property type="term" value="C:endosome"/>
    <property type="evidence" value="ECO:0007669"/>
    <property type="project" value="TreeGrafter"/>
</dbReference>
<feature type="domain" description="OCIA" evidence="2">
    <location>
        <begin position="18"/>
        <end position="103"/>
    </location>
</feature>
<evidence type="ECO:0000313" key="4">
    <source>
        <dbReference type="Proteomes" id="UP001153712"/>
    </source>
</evidence>
<organism evidence="3 4">
    <name type="scientific">Phyllotreta striolata</name>
    <name type="common">Striped flea beetle</name>
    <name type="synonym">Crioceris striolata</name>
    <dbReference type="NCBI Taxonomy" id="444603"/>
    <lineage>
        <taxon>Eukaryota</taxon>
        <taxon>Metazoa</taxon>
        <taxon>Ecdysozoa</taxon>
        <taxon>Arthropoda</taxon>
        <taxon>Hexapoda</taxon>
        <taxon>Insecta</taxon>
        <taxon>Pterygota</taxon>
        <taxon>Neoptera</taxon>
        <taxon>Endopterygota</taxon>
        <taxon>Coleoptera</taxon>
        <taxon>Polyphaga</taxon>
        <taxon>Cucujiformia</taxon>
        <taxon>Chrysomeloidea</taxon>
        <taxon>Chrysomelidae</taxon>
        <taxon>Galerucinae</taxon>
        <taxon>Alticini</taxon>
        <taxon>Phyllotreta</taxon>
    </lineage>
</organism>
<dbReference type="Proteomes" id="UP001153712">
    <property type="component" value="Chromosome 3"/>
</dbReference>
<dbReference type="Pfam" id="PF07051">
    <property type="entry name" value="OCIA"/>
    <property type="match status" value="1"/>
</dbReference>
<dbReference type="InterPro" id="IPR009764">
    <property type="entry name" value="OCIA_dom"/>
</dbReference>
<dbReference type="PANTHER" id="PTHR13336">
    <property type="entry name" value="OVARIAN CARCINOMA IMMUNOREACTIVE ANTIGEN"/>
    <property type="match status" value="1"/>
</dbReference>
<gene>
    <name evidence="3" type="ORF">PHYEVI_LOCUS6875</name>
</gene>
<proteinExistence type="predicted"/>
<name>A0A9N9XSQ7_PHYSR</name>
<evidence type="ECO:0000313" key="3">
    <source>
        <dbReference type="EMBL" id="CAG9860523.1"/>
    </source>
</evidence>
<dbReference type="PANTHER" id="PTHR13336:SF3">
    <property type="entry name" value="OCIA DOMAIN-CONTAINING PROTEIN 1"/>
    <property type="match status" value="1"/>
</dbReference>
<dbReference type="OrthoDB" id="6513616at2759"/>
<feature type="region of interest" description="Disordered" evidence="1">
    <location>
        <begin position="147"/>
        <end position="171"/>
    </location>
</feature>
<evidence type="ECO:0000259" key="2">
    <source>
        <dbReference type="Pfam" id="PF07051"/>
    </source>
</evidence>
<dbReference type="EMBL" id="OU900096">
    <property type="protein sequence ID" value="CAG9860523.1"/>
    <property type="molecule type" value="Genomic_DNA"/>
</dbReference>
<dbReference type="AlphaFoldDB" id="A0A9N9XSQ7"/>
<dbReference type="InterPro" id="IPR040187">
    <property type="entry name" value="OCAD1/2"/>
</dbReference>
<reference evidence="3" key="1">
    <citation type="submission" date="2022-01" db="EMBL/GenBank/DDBJ databases">
        <authorList>
            <person name="King R."/>
        </authorList>
    </citation>
    <scope>NUCLEOTIDE SEQUENCE</scope>
</reference>
<keyword evidence="4" id="KW-1185">Reference proteome</keyword>